<dbReference type="InterPro" id="IPR011009">
    <property type="entry name" value="Kinase-like_dom_sf"/>
</dbReference>
<evidence type="ECO:0000313" key="2">
    <source>
        <dbReference type="Proteomes" id="UP000237472"/>
    </source>
</evidence>
<dbReference type="AlphaFoldDB" id="A0A2G4R643"/>
<feature type="non-terminal residue" evidence="1">
    <location>
        <position position="1"/>
    </location>
</feature>
<accession>A0A2G4R643</accession>
<name>A0A2G4R643_9BACT</name>
<gene>
    <name evidence="1" type="ORF">AA994_01700</name>
</gene>
<proteinExistence type="predicted"/>
<dbReference type="Proteomes" id="UP000237472">
    <property type="component" value="Unassembled WGS sequence"/>
</dbReference>
<evidence type="ECO:0000313" key="1">
    <source>
        <dbReference type="EMBL" id="PHY91977.1"/>
    </source>
</evidence>
<dbReference type="EMBL" id="LDWY01000017">
    <property type="protein sequence ID" value="PHY91977.1"/>
    <property type="molecule type" value="Genomic_DNA"/>
</dbReference>
<dbReference type="RefSeq" id="WP_099461040.1">
    <property type="nucleotide sequence ID" value="NZ_LDWY01000017.1"/>
</dbReference>
<organism evidence="1 2">
    <name type="scientific">Campylobacter vulpis</name>
    <dbReference type="NCBI Taxonomy" id="1655500"/>
    <lineage>
        <taxon>Bacteria</taxon>
        <taxon>Pseudomonadati</taxon>
        <taxon>Campylobacterota</taxon>
        <taxon>Epsilonproteobacteria</taxon>
        <taxon>Campylobacterales</taxon>
        <taxon>Campylobacteraceae</taxon>
        <taxon>Campylobacter</taxon>
    </lineage>
</organism>
<comment type="caution">
    <text evidence="1">The sequence shown here is derived from an EMBL/GenBank/DDBJ whole genome shotgun (WGS) entry which is preliminary data.</text>
</comment>
<protein>
    <submittedName>
        <fullName evidence="1">Capsular biosynthesis protein</fullName>
    </submittedName>
</protein>
<sequence length="359" mass="42291">IRDSAGAFCFSDARLLAKHLIKNHYDFVKGIKSYSKERKMRAIENETWLDFGLMTNYFHSKKIISTQRGFNTMQVSQNYIVKNSSWTEKIKAEKAWFKNLPTPLLIYVPKFFTKKDGYALEYLYHNTLSELFVFGSLPDFIWRKIFLSIKDFLNLCHTFKSEGRLNFNYKEKTLSRLKEFSKQRNIDLNKPFILNHTPKPSLNELVAQTSEILPNIKEFSLIHGDFCFSNIMYDFRSGLIKTYDPRGMDFDSKISIFGDKNYDLAKLAHSIFGLYDFIVAGFYECELKGYELDFKLEINDNIIKTQNIFKELFEINQTHIALCIHLFLSMLPLHNDDAKRQNAFLANAYRIYDLLKEER</sequence>
<dbReference type="SUPFAM" id="SSF56112">
    <property type="entry name" value="Protein kinase-like (PK-like)"/>
    <property type="match status" value="1"/>
</dbReference>
<reference evidence="2" key="1">
    <citation type="submission" date="2015-06" db="EMBL/GenBank/DDBJ databases">
        <authorList>
            <person name="Parisi A."/>
            <person name="Chiara M."/>
            <person name="Florio D."/>
            <person name="Miccolupo A."/>
            <person name="Manzari C."/>
            <person name="Mion D."/>
            <person name="Caruso M."/>
            <person name="D'erchia A.M."/>
            <person name="Zanoni R."/>
        </authorList>
    </citation>
    <scope>NUCLEOTIDE SEQUENCE [LARGE SCALE GENOMIC DNA]</scope>
    <source>
        <strain evidence="2">73/13</strain>
    </source>
</reference>
<dbReference type="OrthoDB" id="9814110at2"/>